<evidence type="ECO:0000313" key="10">
    <source>
        <dbReference type="WBParaSite" id="DME_0000005601-mRNA-1"/>
    </source>
</evidence>
<dbReference type="EMBL" id="UYYG01001150">
    <property type="protein sequence ID" value="VDN54443.1"/>
    <property type="molecule type" value="Genomic_DNA"/>
</dbReference>
<reference evidence="7 9" key="2">
    <citation type="submission" date="2018-11" db="EMBL/GenBank/DDBJ databases">
        <authorList>
            <consortium name="Pathogen Informatics"/>
        </authorList>
    </citation>
    <scope>NUCLEOTIDE SEQUENCE [LARGE SCALE GENOMIC DNA]</scope>
</reference>
<dbReference type="OrthoDB" id="5825164at2759"/>
<dbReference type="PANTHER" id="PTHR23017">
    <property type="entry name" value="SERPENTINE RECEPTOR, CLASS X"/>
    <property type="match status" value="1"/>
</dbReference>
<feature type="transmembrane region" description="Helical" evidence="5">
    <location>
        <begin position="146"/>
        <end position="170"/>
    </location>
</feature>
<dbReference type="Proteomes" id="UP000274756">
    <property type="component" value="Unassembled WGS sequence"/>
</dbReference>
<evidence type="ECO:0000313" key="7">
    <source>
        <dbReference type="EMBL" id="VDN54443.1"/>
    </source>
</evidence>
<proteinExistence type="predicted"/>
<organism evidence="8 10">
    <name type="scientific">Dracunculus medinensis</name>
    <name type="common">Guinea worm</name>
    <dbReference type="NCBI Taxonomy" id="318479"/>
    <lineage>
        <taxon>Eukaryota</taxon>
        <taxon>Metazoa</taxon>
        <taxon>Ecdysozoa</taxon>
        <taxon>Nematoda</taxon>
        <taxon>Chromadorea</taxon>
        <taxon>Rhabditida</taxon>
        <taxon>Spirurina</taxon>
        <taxon>Dracunculoidea</taxon>
        <taxon>Dracunculidae</taxon>
        <taxon>Dracunculus</taxon>
    </lineage>
</organism>
<evidence type="ECO:0000256" key="2">
    <source>
        <dbReference type="ARBA" id="ARBA00022692"/>
    </source>
</evidence>
<evidence type="ECO:0000256" key="1">
    <source>
        <dbReference type="ARBA" id="ARBA00004370"/>
    </source>
</evidence>
<gene>
    <name evidence="7" type="ORF">DME_LOCUS4416</name>
</gene>
<dbReference type="PROSITE" id="PS50262">
    <property type="entry name" value="G_PROTEIN_RECEP_F1_2"/>
    <property type="match status" value="1"/>
</dbReference>
<evidence type="ECO:0000256" key="3">
    <source>
        <dbReference type="ARBA" id="ARBA00022989"/>
    </source>
</evidence>
<dbReference type="AlphaFoldDB" id="A0A0N4U0H6"/>
<dbReference type="SUPFAM" id="SSF81321">
    <property type="entry name" value="Family A G protein-coupled receptor-like"/>
    <property type="match status" value="1"/>
</dbReference>
<dbReference type="InterPro" id="IPR017452">
    <property type="entry name" value="GPCR_Rhodpsn_7TM"/>
</dbReference>
<evidence type="ECO:0000313" key="9">
    <source>
        <dbReference type="Proteomes" id="UP000274756"/>
    </source>
</evidence>
<name>A0A0N4U0H6_DRAME</name>
<protein>
    <submittedName>
        <fullName evidence="10">G_PROTEIN_RECEP_F1_2 domain-containing protein</fullName>
    </submittedName>
</protein>
<dbReference type="WBParaSite" id="DME_0000005601-mRNA-1">
    <property type="protein sequence ID" value="DME_0000005601-mRNA-1"/>
    <property type="gene ID" value="DME_0000005601"/>
</dbReference>
<dbReference type="InterPro" id="IPR019430">
    <property type="entry name" value="7TM_GPCR_serpentine_rcpt_Srx"/>
</dbReference>
<dbReference type="Gene3D" id="1.20.1070.10">
    <property type="entry name" value="Rhodopsin 7-helix transmembrane proteins"/>
    <property type="match status" value="1"/>
</dbReference>
<dbReference type="Pfam" id="PF10328">
    <property type="entry name" value="7TM_GPCR_Srx"/>
    <property type="match status" value="1"/>
</dbReference>
<feature type="domain" description="G-protein coupled receptors family 1 profile" evidence="6">
    <location>
        <begin position="1"/>
        <end position="209"/>
    </location>
</feature>
<keyword evidence="4 5" id="KW-0472">Membrane</keyword>
<dbReference type="CDD" id="cd00637">
    <property type="entry name" value="7tm_classA_rhodopsin-like"/>
    <property type="match status" value="1"/>
</dbReference>
<keyword evidence="3 5" id="KW-1133">Transmembrane helix</keyword>
<sequence>MAIYIISVSSHLHSSFSYLNISQSTANIIVSAVFCFWSAPLALGESFTHNALISQIPGHLILFSWWVALISHLAVSCNRLIAATRPTDYSKIFATRNTKIIIIFAWIVSFSYSLIYEIDGCNFCFNRVSLRWQYTETPCGVILSNYLDLFACILLIVSVFIIDITTLIVLKRTKPASIFMFWRTILYARRKKEIIFYIQVFIKNFVKKS</sequence>
<dbReference type="PANTHER" id="PTHR23017:SF3">
    <property type="entry name" value="G-PROTEIN COUPLED RECEPTORS FAMILY 1 PROFILE DOMAIN-CONTAINING PROTEIN"/>
    <property type="match status" value="1"/>
</dbReference>
<feature type="transmembrane region" description="Helical" evidence="5">
    <location>
        <begin position="25"/>
        <end position="43"/>
    </location>
</feature>
<comment type="subcellular location">
    <subcellularLocation>
        <location evidence="1">Membrane</location>
    </subcellularLocation>
</comment>
<keyword evidence="9" id="KW-1185">Reference proteome</keyword>
<accession>A0A0N4U0H6</accession>
<dbReference type="GO" id="GO:0016020">
    <property type="term" value="C:membrane"/>
    <property type="evidence" value="ECO:0007669"/>
    <property type="project" value="UniProtKB-SubCell"/>
</dbReference>
<evidence type="ECO:0000256" key="5">
    <source>
        <dbReference type="SAM" id="Phobius"/>
    </source>
</evidence>
<feature type="transmembrane region" description="Helical" evidence="5">
    <location>
        <begin position="63"/>
        <end position="81"/>
    </location>
</feature>
<keyword evidence="2 5" id="KW-0812">Transmembrane</keyword>
<evidence type="ECO:0000313" key="8">
    <source>
        <dbReference type="Proteomes" id="UP000038040"/>
    </source>
</evidence>
<dbReference type="Proteomes" id="UP000038040">
    <property type="component" value="Unplaced"/>
</dbReference>
<evidence type="ECO:0000259" key="6">
    <source>
        <dbReference type="PROSITE" id="PS50262"/>
    </source>
</evidence>
<evidence type="ECO:0000256" key="4">
    <source>
        <dbReference type="ARBA" id="ARBA00023136"/>
    </source>
</evidence>
<reference evidence="10" key="1">
    <citation type="submission" date="2017-02" db="UniProtKB">
        <authorList>
            <consortium name="WormBaseParasite"/>
        </authorList>
    </citation>
    <scope>IDENTIFICATION</scope>
</reference>
<feature type="transmembrane region" description="Helical" evidence="5">
    <location>
        <begin position="101"/>
        <end position="118"/>
    </location>
</feature>